<dbReference type="SMART" id="SM00420">
    <property type="entry name" value="HTH_DEOR"/>
    <property type="match status" value="1"/>
</dbReference>
<evidence type="ECO:0000256" key="3">
    <source>
        <dbReference type="ARBA" id="ARBA00023163"/>
    </source>
</evidence>
<dbReference type="PRINTS" id="PR00037">
    <property type="entry name" value="HTHLACR"/>
</dbReference>
<dbReference type="PROSITE" id="PS51000">
    <property type="entry name" value="HTH_DEOR_2"/>
    <property type="match status" value="1"/>
</dbReference>
<dbReference type="Pfam" id="PF00455">
    <property type="entry name" value="DeoRC"/>
    <property type="match status" value="1"/>
</dbReference>
<gene>
    <name evidence="5" type="ORF">ACFQRG_00030</name>
</gene>
<accession>A0ABW2PPM2</accession>
<dbReference type="SUPFAM" id="SSF100950">
    <property type="entry name" value="NagB/RpiA/CoA transferase-like"/>
    <property type="match status" value="1"/>
</dbReference>
<evidence type="ECO:0000313" key="6">
    <source>
        <dbReference type="Proteomes" id="UP001596505"/>
    </source>
</evidence>
<dbReference type="InterPro" id="IPR001034">
    <property type="entry name" value="DeoR_HTH"/>
</dbReference>
<dbReference type="GO" id="GO:0003677">
    <property type="term" value="F:DNA binding"/>
    <property type="evidence" value="ECO:0007669"/>
    <property type="project" value="UniProtKB-KW"/>
</dbReference>
<dbReference type="InterPro" id="IPR018356">
    <property type="entry name" value="Tscrpt_reg_HTH_DeoR_CS"/>
</dbReference>
<keyword evidence="3" id="KW-0804">Transcription</keyword>
<organism evidence="5 6">
    <name type="scientific">Scopulibacillus cellulosilyticus</name>
    <dbReference type="NCBI Taxonomy" id="2665665"/>
    <lineage>
        <taxon>Bacteria</taxon>
        <taxon>Bacillati</taxon>
        <taxon>Bacillota</taxon>
        <taxon>Bacilli</taxon>
        <taxon>Bacillales</taxon>
        <taxon>Sporolactobacillaceae</taxon>
        <taxon>Scopulibacillus</taxon>
    </lineage>
</organism>
<dbReference type="Gene3D" id="3.40.50.1360">
    <property type="match status" value="1"/>
</dbReference>
<dbReference type="PANTHER" id="PTHR30363:SF51">
    <property type="entry name" value="HTH-TYPE TRANSCRIPTIONAL REPRESSOR GLCR"/>
    <property type="match status" value="1"/>
</dbReference>
<dbReference type="InterPro" id="IPR036390">
    <property type="entry name" value="WH_DNA-bd_sf"/>
</dbReference>
<dbReference type="PROSITE" id="PS00894">
    <property type="entry name" value="HTH_DEOR_1"/>
    <property type="match status" value="1"/>
</dbReference>
<reference evidence="6" key="1">
    <citation type="journal article" date="2019" name="Int. J. Syst. Evol. Microbiol.">
        <title>The Global Catalogue of Microorganisms (GCM) 10K type strain sequencing project: providing services to taxonomists for standard genome sequencing and annotation.</title>
        <authorList>
            <consortium name="The Broad Institute Genomics Platform"/>
            <consortium name="The Broad Institute Genome Sequencing Center for Infectious Disease"/>
            <person name="Wu L."/>
            <person name="Ma J."/>
        </authorList>
    </citation>
    <scope>NUCLEOTIDE SEQUENCE [LARGE SCALE GENOMIC DNA]</scope>
    <source>
        <strain evidence="6">CGMCC 1.16305</strain>
    </source>
</reference>
<dbReference type="Gene3D" id="1.10.10.10">
    <property type="entry name" value="Winged helix-like DNA-binding domain superfamily/Winged helix DNA-binding domain"/>
    <property type="match status" value="1"/>
</dbReference>
<dbReference type="InterPro" id="IPR036388">
    <property type="entry name" value="WH-like_DNA-bd_sf"/>
</dbReference>
<evidence type="ECO:0000313" key="5">
    <source>
        <dbReference type="EMBL" id="MFC7391399.1"/>
    </source>
</evidence>
<evidence type="ECO:0000259" key="4">
    <source>
        <dbReference type="PROSITE" id="PS51000"/>
    </source>
</evidence>
<dbReference type="InterPro" id="IPR037171">
    <property type="entry name" value="NagB/RpiA_transferase-like"/>
</dbReference>
<dbReference type="RefSeq" id="WP_380962336.1">
    <property type="nucleotide sequence ID" value="NZ_JBHTCO010000001.1"/>
</dbReference>
<evidence type="ECO:0000256" key="2">
    <source>
        <dbReference type="ARBA" id="ARBA00023125"/>
    </source>
</evidence>
<keyword evidence="6" id="KW-1185">Reference proteome</keyword>
<keyword evidence="2 5" id="KW-0238">DNA-binding</keyword>
<dbReference type="SMART" id="SM01134">
    <property type="entry name" value="DeoRC"/>
    <property type="match status" value="1"/>
</dbReference>
<dbReference type="InterPro" id="IPR050313">
    <property type="entry name" value="Carb_Metab_HTH_regulators"/>
</dbReference>
<name>A0ABW2PPM2_9BACL</name>
<feature type="domain" description="HTH deoR-type" evidence="4">
    <location>
        <begin position="3"/>
        <end position="58"/>
    </location>
</feature>
<proteinExistence type="predicted"/>
<dbReference type="InterPro" id="IPR014036">
    <property type="entry name" value="DeoR-like_C"/>
</dbReference>
<comment type="caution">
    <text evidence="5">The sequence shown here is derived from an EMBL/GenBank/DDBJ whole genome shotgun (WGS) entry which is preliminary data.</text>
</comment>
<sequence length="254" mass="29020">MTQKQRLEQIKKWLNIHHEMSLDEIMTLFQVSRDTARRDLVKLEEDGEIVRIKGGAILPSHSYQVARYREREISKSKEKIAQKACNFIHDHDSLILDTSTTVELAARYVESSGLKVVTNSIDIVNILSSRSNITIYMAGGKFNPYHRNFVGPYTAENIGKYKVNKLFIGACGIGFEGLTSPDEEEACVKKAMIKAARQVILLTDHTKFHKNFFHHVCGLSDIDIIITDQLPTEEMNQCFKEHHIELIISEEETE</sequence>
<dbReference type="Proteomes" id="UP001596505">
    <property type="component" value="Unassembled WGS sequence"/>
</dbReference>
<protein>
    <submittedName>
        <fullName evidence="5">DeoR/GlpR family DNA-binding transcription regulator</fullName>
    </submittedName>
</protein>
<keyword evidence="1" id="KW-0805">Transcription regulation</keyword>
<dbReference type="EMBL" id="JBHTCO010000001">
    <property type="protein sequence ID" value="MFC7391399.1"/>
    <property type="molecule type" value="Genomic_DNA"/>
</dbReference>
<dbReference type="PANTHER" id="PTHR30363">
    <property type="entry name" value="HTH-TYPE TRANSCRIPTIONAL REGULATOR SRLR-RELATED"/>
    <property type="match status" value="1"/>
</dbReference>
<dbReference type="Pfam" id="PF08220">
    <property type="entry name" value="HTH_DeoR"/>
    <property type="match status" value="1"/>
</dbReference>
<dbReference type="SUPFAM" id="SSF46785">
    <property type="entry name" value="Winged helix' DNA-binding domain"/>
    <property type="match status" value="1"/>
</dbReference>
<evidence type="ECO:0000256" key="1">
    <source>
        <dbReference type="ARBA" id="ARBA00023015"/>
    </source>
</evidence>